<keyword evidence="1" id="KW-0732">Signal</keyword>
<dbReference type="Pfam" id="PF23951">
    <property type="entry name" value="DUF7282"/>
    <property type="match status" value="1"/>
</dbReference>
<gene>
    <name evidence="3" type="ORF">SAMN04488557_0739</name>
</gene>
<protein>
    <recommendedName>
        <fullName evidence="2">DUF7282 domain-containing protein</fullName>
    </recommendedName>
</protein>
<evidence type="ECO:0000313" key="3">
    <source>
        <dbReference type="EMBL" id="SFV27349.1"/>
    </source>
</evidence>
<dbReference type="OrthoDB" id="5874543at2"/>
<sequence length="149" mass="15666">MTYAADPKFALTAAAAAFFAFAASPAVAMTDQPASQEATTEVPASLIAFDQKPKGDAIAISYVYLPHNGYVAVFADENGKRSDKVLGFTALDKGSHNNVSVTVGTGVAPGSALWATLYKDVDGDKSLDTKKDVALWPEGDPLQNRLLVE</sequence>
<reference evidence="4" key="1">
    <citation type="submission" date="2016-10" db="EMBL/GenBank/DDBJ databases">
        <authorList>
            <person name="Varghese N."/>
            <person name="Submissions S."/>
        </authorList>
    </citation>
    <scope>NUCLEOTIDE SEQUENCE [LARGE SCALE GENOMIC DNA]</scope>
    <source>
        <strain evidence="4">DSM 1565</strain>
    </source>
</reference>
<dbReference type="Proteomes" id="UP000199423">
    <property type="component" value="Unassembled WGS sequence"/>
</dbReference>
<feature type="signal peptide" evidence="1">
    <location>
        <begin position="1"/>
        <end position="28"/>
    </location>
</feature>
<evidence type="ECO:0000313" key="4">
    <source>
        <dbReference type="Proteomes" id="UP000199423"/>
    </source>
</evidence>
<evidence type="ECO:0000256" key="1">
    <source>
        <dbReference type="SAM" id="SignalP"/>
    </source>
</evidence>
<proteinExistence type="predicted"/>
<dbReference type="InterPro" id="IPR055706">
    <property type="entry name" value="Slg1/2_DUF7282"/>
</dbReference>
<keyword evidence="4" id="KW-1185">Reference proteome</keyword>
<name>A0A1I7MY37_9HYPH</name>
<feature type="domain" description="DUF7282" evidence="2">
    <location>
        <begin position="46"/>
        <end position="132"/>
    </location>
</feature>
<dbReference type="EMBL" id="FPCH01000001">
    <property type="protein sequence ID" value="SFV27349.1"/>
    <property type="molecule type" value="Genomic_DNA"/>
</dbReference>
<organism evidence="3 4">
    <name type="scientific">Hyphomicrobium facile</name>
    <dbReference type="NCBI Taxonomy" id="51670"/>
    <lineage>
        <taxon>Bacteria</taxon>
        <taxon>Pseudomonadati</taxon>
        <taxon>Pseudomonadota</taxon>
        <taxon>Alphaproteobacteria</taxon>
        <taxon>Hyphomicrobiales</taxon>
        <taxon>Hyphomicrobiaceae</taxon>
        <taxon>Hyphomicrobium</taxon>
    </lineage>
</organism>
<dbReference type="RefSeq" id="WP_092864332.1">
    <property type="nucleotide sequence ID" value="NZ_FPCH01000001.1"/>
</dbReference>
<evidence type="ECO:0000259" key="2">
    <source>
        <dbReference type="Pfam" id="PF23951"/>
    </source>
</evidence>
<dbReference type="AlphaFoldDB" id="A0A1I7MY37"/>
<feature type="chain" id="PRO_5011471105" description="DUF7282 domain-containing protein" evidence="1">
    <location>
        <begin position="29"/>
        <end position="149"/>
    </location>
</feature>
<accession>A0A1I7MY37</accession>